<sequence length="176" mass="19597">MSGAIAKKYVNALIGSCNDAELVEITTSLVQLEAAFHLEKFNHIILSPDVNVQAKESLVLSLVENGSDKLKNFMKIVSRNDRLSLIPLMAKELKYQLSLKNNTYEGKILTNFAVSPSQVGELESNFSKKFNATIKLAAQQEQYPGIKIELDDLGVEVSFSLERLRAQMTEHILKAI</sequence>
<dbReference type="STRING" id="366522.GCA_001548055_02175"/>
<keyword evidence="2 7" id="KW-0813">Transport</keyword>
<comment type="function">
    <text evidence="7">This protein is part of the stalk that links CF(0) to CF(1). It either transmits conformational changes from CF(0) to CF(1) or is implicated in proton conduction.</text>
</comment>
<protein>
    <recommendedName>
        <fullName evidence="7">ATP synthase subunit delta</fullName>
    </recommendedName>
    <alternativeName>
        <fullName evidence="7">ATP synthase F(1) sector subunit delta</fullName>
    </alternativeName>
    <alternativeName>
        <fullName evidence="7">F-type ATPase subunit delta</fullName>
        <shortName evidence="7">F-ATPase subunit delta</shortName>
    </alternativeName>
</protein>
<dbReference type="EMBL" id="DLUG01000082">
    <property type="protein sequence ID" value="DAB36804.1"/>
    <property type="molecule type" value="Genomic_DNA"/>
</dbReference>
<dbReference type="Pfam" id="PF00213">
    <property type="entry name" value="OSCP"/>
    <property type="match status" value="1"/>
</dbReference>
<keyword evidence="7" id="KW-0139">CF(1)</keyword>
<evidence type="ECO:0000256" key="4">
    <source>
        <dbReference type="ARBA" id="ARBA00023065"/>
    </source>
</evidence>
<evidence type="ECO:0000256" key="6">
    <source>
        <dbReference type="ARBA" id="ARBA00023310"/>
    </source>
</evidence>
<dbReference type="GO" id="GO:0005886">
    <property type="term" value="C:plasma membrane"/>
    <property type="evidence" value="ECO:0007669"/>
    <property type="project" value="UniProtKB-SubCell"/>
</dbReference>
<reference evidence="8 9" key="1">
    <citation type="journal article" date="2017" name="Front. Microbiol.">
        <title>Comparative Genomic Analysis of the Class Epsilonproteobacteria and Proposed Reclassification to Epsilonbacteraeota (phyl. nov.).</title>
        <authorList>
            <person name="Waite D.W."/>
            <person name="Vanwonterghem I."/>
            <person name="Rinke C."/>
            <person name="Parks D.H."/>
            <person name="Zhang Y."/>
            <person name="Takai K."/>
            <person name="Sievert S.M."/>
            <person name="Simon J."/>
            <person name="Campbell B.J."/>
            <person name="Hanson T.E."/>
            <person name="Woyke T."/>
            <person name="Klotz M.G."/>
            <person name="Hugenholtz P."/>
        </authorList>
    </citation>
    <scope>NUCLEOTIDE SEQUENCE [LARGE SCALE GENOMIC DNA]</scope>
    <source>
        <strain evidence="8">UBA11420</strain>
    </source>
</reference>
<keyword evidence="4 7" id="KW-0406">Ion transport</keyword>
<evidence type="ECO:0000256" key="2">
    <source>
        <dbReference type="ARBA" id="ARBA00022448"/>
    </source>
</evidence>
<evidence type="ECO:0000313" key="8">
    <source>
        <dbReference type="EMBL" id="DAB36804.1"/>
    </source>
</evidence>
<dbReference type="GO" id="GO:0046933">
    <property type="term" value="F:proton-transporting ATP synthase activity, rotational mechanism"/>
    <property type="evidence" value="ECO:0007669"/>
    <property type="project" value="UniProtKB-UniRule"/>
</dbReference>
<comment type="similarity">
    <text evidence="7">Belongs to the ATPase delta chain family.</text>
</comment>
<keyword evidence="7" id="KW-1003">Cell membrane</keyword>
<name>A0A2D3WGH1_9BACT</name>
<dbReference type="HAMAP" id="MF_01416">
    <property type="entry name" value="ATP_synth_delta_bact"/>
    <property type="match status" value="1"/>
</dbReference>
<comment type="caution">
    <text evidence="8">The sequence shown here is derived from an EMBL/GenBank/DDBJ whole genome shotgun (WGS) entry which is preliminary data.</text>
</comment>
<dbReference type="Gene3D" id="1.10.520.20">
    <property type="entry name" value="N-terminal domain of the delta subunit of the F1F0-ATP synthase"/>
    <property type="match status" value="1"/>
</dbReference>
<dbReference type="SUPFAM" id="SSF47928">
    <property type="entry name" value="N-terminal domain of the delta subunit of the F1F0-ATP synthase"/>
    <property type="match status" value="1"/>
</dbReference>
<accession>A0A2D3WGH1</accession>
<organism evidence="8 9">
    <name type="scientific">Sulfurospirillum cavolei</name>
    <dbReference type="NCBI Taxonomy" id="366522"/>
    <lineage>
        <taxon>Bacteria</taxon>
        <taxon>Pseudomonadati</taxon>
        <taxon>Campylobacterota</taxon>
        <taxon>Epsilonproteobacteria</taxon>
        <taxon>Campylobacterales</taxon>
        <taxon>Sulfurospirillaceae</taxon>
        <taxon>Sulfurospirillum</taxon>
    </lineage>
</organism>
<proteinExistence type="inferred from homology"/>
<comment type="subcellular location">
    <subcellularLocation>
        <location evidence="7">Cell membrane</location>
        <topology evidence="7">Peripheral membrane protein</topology>
    </subcellularLocation>
    <subcellularLocation>
        <location evidence="1">Membrane</location>
    </subcellularLocation>
</comment>
<evidence type="ECO:0000256" key="7">
    <source>
        <dbReference type="HAMAP-Rule" id="MF_01416"/>
    </source>
</evidence>
<dbReference type="GO" id="GO:0045259">
    <property type="term" value="C:proton-transporting ATP synthase complex"/>
    <property type="evidence" value="ECO:0007669"/>
    <property type="project" value="UniProtKB-KW"/>
</dbReference>
<comment type="function">
    <text evidence="7">F(1)F(0) ATP synthase produces ATP from ADP in the presence of a proton or sodium gradient. F-type ATPases consist of two structural domains, F(1) containing the extramembraneous catalytic core and F(0) containing the membrane proton channel, linked together by a central stalk and a peripheral stalk. During catalysis, ATP synthesis in the catalytic domain of F(1) is coupled via a rotary mechanism of the central stalk subunits to proton translocation.</text>
</comment>
<dbReference type="AlphaFoldDB" id="A0A2D3WGH1"/>
<gene>
    <name evidence="7" type="primary">atpH</name>
    <name evidence="8" type="ORF">CFH80_03025</name>
</gene>
<evidence type="ECO:0000313" key="9">
    <source>
        <dbReference type="Proteomes" id="UP000231638"/>
    </source>
</evidence>
<dbReference type="NCBIfam" id="NF006291">
    <property type="entry name" value="PRK08474.1"/>
    <property type="match status" value="1"/>
</dbReference>
<dbReference type="Proteomes" id="UP000231638">
    <property type="component" value="Unassembled WGS sequence"/>
</dbReference>
<evidence type="ECO:0000256" key="3">
    <source>
        <dbReference type="ARBA" id="ARBA00022781"/>
    </source>
</evidence>
<dbReference type="InterPro" id="IPR026015">
    <property type="entry name" value="ATP_synth_OSCP/delta_N_sf"/>
</dbReference>
<evidence type="ECO:0000256" key="5">
    <source>
        <dbReference type="ARBA" id="ARBA00023136"/>
    </source>
</evidence>
<evidence type="ECO:0000256" key="1">
    <source>
        <dbReference type="ARBA" id="ARBA00004370"/>
    </source>
</evidence>
<keyword evidence="6 7" id="KW-0066">ATP synthesis</keyword>
<dbReference type="InterPro" id="IPR000711">
    <property type="entry name" value="ATPase_OSCP/dsu"/>
</dbReference>
<keyword evidence="3 7" id="KW-0375">Hydrogen ion transport</keyword>
<keyword evidence="5 7" id="KW-0472">Membrane</keyword>